<dbReference type="Proteomes" id="UP000509782">
    <property type="component" value="Chromosome"/>
</dbReference>
<evidence type="ECO:0000256" key="4">
    <source>
        <dbReference type="ARBA" id="ARBA00022643"/>
    </source>
</evidence>
<dbReference type="PANTHER" id="PTHR43590">
    <property type="entry name" value="ARSENIC RESISTANCE PROTEIN ARSH (AFU_ORTHOLOGUE AFUA_5G15030)"/>
    <property type="match status" value="1"/>
</dbReference>
<dbReference type="InterPro" id="IPR005025">
    <property type="entry name" value="FMN_Rdtase-like_dom"/>
</dbReference>
<evidence type="ECO:0000256" key="7">
    <source>
        <dbReference type="ARBA" id="ARBA00023002"/>
    </source>
</evidence>
<dbReference type="EMBL" id="CP054569">
    <property type="protein sequence ID" value="QKQ47598.1"/>
    <property type="molecule type" value="Genomic_DNA"/>
</dbReference>
<dbReference type="GO" id="GO:0052873">
    <property type="term" value="F:FMN reductase (NADPH) activity"/>
    <property type="evidence" value="ECO:0007669"/>
    <property type="project" value="UniProtKB-ARBA"/>
</dbReference>
<dbReference type="Gene3D" id="3.40.50.360">
    <property type="match status" value="1"/>
</dbReference>
<evidence type="ECO:0000256" key="6">
    <source>
        <dbReference type="ARBA" id="ARBA00022857"/>
    </source>
</evidence>
<proteinExistence type="inferred from homology"/>
<accession>A0A6N0JLL5</accession>
<keyword evidence="4" id="KW-0288">FMN</keyword>
<evidence type="ECO:0000256" key="9">
    <source>
        <dbReference type="ARBA" id="ARBA00073853"/>
    </source>
</evidence>
<dbReference type="InterPro" id="IPR014063">
    <property type="entry name" value="Arsenate-R_ArsH"/>
</dbReference>
<evidence type="ECO:0000256" key="1">
    <source>
        <dbReference type="ARBA" id="ARBA00001917"/>
    </source>
</evidence>
<dbReference type="AlphaFoldDB" id="A0A6N0JLL5"/>
<evidence type="ECO:0000256" key="3">
    <source>
        <dbReference type="ARBA" id="ARBA00022630"/>
    </source>
</evidence>
<keyword evidence="6" id="KW-0521">NADP</keyword>
<dbReference type="GO" id="GO:0000166">
    <property type="term" value="F:nucleotide binding"/>
    <property type="evidence" value="ECO:0007669"/>
    <property type="project" value="UniProtKB-KW"/>
</dbReference>
<dbReference type="FunFam" id="3.40.50.360:FF:000027">
    <property type="entry name" value="Arsenical resistance protein ArsH"/>
    <property type="match status" value="1"/>
</dbReference>
<organism evidence="12 13">
    <name type="scientific">Achromobacter denitrificans</name>
    <name type="common">Alcaligenes denitrificans</name>
    <dbReference type="NCBI Taxonomy" id="32002"/>
    <lineage>
        <taxon>Bacteria</taxon>
        <taxon>Pseudomonadati</taxon>
        <taxon>Pseudomonadota</taxon>
        <taxon>Betaproteobacteria</taxon>
        <taxon>Burkholderiales</taxon>
        <taxon>Alcaligenaceae</taxon>
        <taxon>Achromobacter</taxon>
    </lineage>
</organism>
<keyword evidence="7" id="KW-0560">Oxidoreductase</keyword>
<evidence type="ECO:0000256" key="5">
    <source>
        <dbReference type="ARBA" id="ARBA00022741"/>
    </source>
</evidence>
<keyword evidence="3" id="KW-0285">Flavoprotein</keyword>
<name>A0A6N0JLL5_ACHDE</name>
<evidence type="ECO:0000259" key="11">
    <source>
        <dbReference type="Pfam" id="PF03358"/>
    </source>
</evidence>
<evidence type="ECO:0000313" key="13">
    <source>
        <dbReference type="Proteomes" id="UP000509782"/>
    </source>
</evidence>
<evidence type="ECO:0000256" key="8">
    <source>
        <dbReference type="ARBA" id="ARBA00060727"/>
    </source>
</evidence>
<dbReference type="PANTHER" id="PTHR43590:SF1">
    <property type="entry name" value="ARSENIC RESISTANCE PROTEIN ARSH (AFU_ORTHOLOGUE AFUA_5G15030)"/>
    <property type="match status" value="1"/>
</dbReference>
<gene>
    <name evidence="12" type="primary">arsH</name>
    <name evidence="12" type="ORF">FOC81_13225</name>
</gene>
<comment type="similarity">
    <text evidence="8">Belongs to the ArsH family.</text>
</comment>
<dbReference type="InterPro" id="IPR029039">
    <property type="entry name" value="Flavoprotein-like_sf"/>
</dbReference>
<comment type="subunit">
    <text evidence="2">Homotetramer.</text>
</comment>
<dbReference type="Pfam" id="PF03358">
    <property type="entry name" value="FMN_red"/>
    <property type="match status" value="1"/>
</dbReference>
<evidence type="ECO:0000256" key="2">
    <source>
        <dbReference type="ARBA" id="ARBA00011881"/>
    </source>
</evidence>
<feature type="domain" description="NADPH-dependent FMN reductase-like" evidence="11">
    <location>
        <begin position="58"/>
        <end position="201"/>
    </location>
</feature>
<sequence length="263" mass="29518">MSRGRFATAARSRRRRRSTRRAIVSEALADLPGIEPSLFEQPDAARLFSPLRATHPPRFLLLYGSLRERSYSRLVAEEAARLLQALGGETRLFNPAGLPLVDDAGEDHPKVRELRGLVQWAEAMVWSSPERHGAMTGLMKTQIDWIPLSVGALRPTQGKTLAVMQVSGGSQSFNAVNQMRVLGRWMRMLTIPNQSSVAKAYQEFDDAGRMKPSPYYDRVVDVVEELMKFTLLTRDAAPYLVDRYSERKETAAALSNRMKQSAI</sequence>
<dbReference type="SUPFAM" id="SSF52218">
    <property type="entry name" value="Flavoproteins"/>
    <property type="match status" value="1"/>
</dbReference>
<protein>
    <recommendedName>
        <fullName evidence="9">NADPH-dependent FMN reductase ArsH</fullName>
    </recommendedName>
    <alternativeName>
        <fullName evidence="10">Arsenical resistance operon protein ArsH</fullName>
    </alternativeName>
</protein>
<dbReference type="NCBIfam" id="TIGR02690">
    <property type="entry name" value="resist_ArsH"/>
    <property type="match status" value="1"/>
</dbReference>
<evidence type="ECO:0000313" key="12">
    <source>
        <dbReference type="EMBL" id="QKQ47598.1"/>
    </source>
</evidence>
<keyword evidence="5" id="KW-0547">Nucleotide-binding</keyword>
<comment type="cofactor">
    <cofactor evidence="1">
        <name>FMN</name>
        <dbReference type="ChEBI" id="CHEBI:58210"/>
    </cofactor>
</comment>
<dbReference type="GO" id="GO:0016655">
    <property type="term" value="F:oxidoreductase activity, acting on NAD(P)H, quinone or similar compound as acceptor"/>
    <property type="evidence" value="ECO:0007669"/>
    <property type="project" value="TreeGrafter"/>
</dbReference>
<evidence type="ECO:0000256" key="10">
    <source>
        <dbReference type="ARBA" id="ARBA00081288"/>
    </source>
</evidence>
<reference evidence="12 13" key="1">
    <citation type="submission" date="2020-05" db="EMBL/GenBank/DDBJ databases">
        <title>FDA dAtabase for Regulatory Grade micrObial Sequences (FDA-ARGOS): Supporting development and validation of Infectious Disease Dx tests.</title>
        <authorList>
            <person name="Sproer C."/>
            <person name="Gronow S."/>
            <person name="Severitt S."/>
            <person name="Schroder I."/>
            <person name="Tallon L."/>
            <person name="Sadzewicz L."/>
            <person name="Zhao X."/>
            <person name="Vavikolanu K."/>
            <person name="Mehta A."/>
            <person name="Aluvathingal J."/>
            <person name="Nadendla S."/>
            <person name="Myers T."/>
            <person name="Yan Y."/>
            <person name="Sichtig H."/>
        </authorList>
    </citation>
    <scope>NUCLEOTIDE SEQUENCE [LARGE SCALE GENOMIC DNA]</scope>
    <source>
        <strain evidence="12 13">FDAARGOS_787</strain>
    </source>
</reference>